<organism evidence="4 7">
    <name type="scientific">Blautia obeum</name>
    <dbReference type="NCBI Taxonomy" id="40520"/>
    <lineage>
        <taxon>Bacteria</taxon>
        <taxon>Bacillati</taxon>
        <taxon>Bacillota</taxon>
        <taxon>Clostridia</taxon>
        <taxon>Lachnospirales</taxon>
        <taxon>Lachnospiraceae</taxon>
        <taxon>Blautia</taxon>
    </lineage>
</organism>
<comment type="caution">
    <text evidence="4">The sequence shown here is derived from an EMBL/GenBank/DDBJ whole genome shotgun (WGS) entry which is preliminary data.</text>
</comment>
<dbReference type="AlphaFoldDB" id="A0A396A117"/>
<dbReference type="Proteomes" id="UP000265808">
    <property type="component" value="Unassembled WGS sequence"/>
</dbReference>
<dbReference type="Proteomes" id="UP000261105">
    <property type="component" value="Unassembled WGS sequence"/>
</dbReference>
<reference evidence="7 8" key="1">
    <citation type="submission" date="2018-08" db="EMBL/GenBank/DDBJ databases">
        <title>A genome reference for cultivated species of the human gut microbiota.</title>
        <authorList>
            <person name="Zou Y."/>
            <person name="Xue W."/>
            <person name="Luo G."/>
        </authorList>
    </citation>
    <scope>NUCLEOTIDE SEQUENCE [LARGE SCALE GENOMIC DNA]</scope>
    <source>
        <strain evidence="6 9">AM18-2AC</strain>
        <strain evidence="5 8">AM37-4AC</strain>
        <strain evidence="4 7">OM03-6</strain>
    </source>
</reference>
<name>A0A396A117_9FIRM</name>
<dbReference type="EMBL" id="QRJH01000002">
    <property type="protein sequence ID" value="RHH20337.1"/>
    <property type="molecule type" value="Genomic_DNA"/>
</dbReference>
<dbReference type="GeneID" id="79805008"/>
<evidence type="ECO:0000313" key="9">
    <source>
        <dbReference type="Proteomes" id="UP000284024"/>
    </source>
</evidence>
<gene>
    <name evidence="6" type="ORF">DW222_05980</name>
    <name evidence="5" type="ORF">DW859_04385</name>
    <name evidence="4" type="ORF">DXB38_06250</name>
</gene>
<dbReference type="GO" id="GO:0003677">
    <property type="term" value="F:DNA binding"/>
    <property type="evidence" value="ECO:0007669"/>
    <property type="project" value="UniProtKB-UniRule"/>
</dbReference>
<evidence type="ECO:0000313" key="6">
    <source>
        <dbReference type="EMBL" id="RHH20337.1"/>
    </source>
</evidence>
<dbReference type="Pfam" id="PF14278">
    <property type="entry name" value="TetR_C_8"/>
    <property type="match status" value="1"/>
</dbReference>
<dbReference type="SUPFAM" id="SSF46689">
    <property type="entry name" value="Homeodomain-like"/>
    <property type="match status" value="1"/>
</dbReference>
<dbReference type="PROSITE" id="PS50977">
    <property type="entry name" value="HTH_TETR_2"/>
    <property type="match status" value="1"/>
</dbReference>
<dbReference type="Proteomes" id="UP000284024">
    <property type="component" value="Unassembled WGS sequence"/>
</dbReference>
<dbReference type="EMBL" id="QSHL01000002">
    <property type="protein sequence ID" value="RHC09225.1"/>
    <property type="molecule type" value="Genomic_DNA"/>
</dbReference>
<dbReference type="PANTHER" id="PTHR43479">
    <property type="entry name" value="ACREF/ENVCD OPERON REPRESSOR-RELATED"/>
    <property type="match status" value="1"/>
</dbReference>
<evidence type="ECO:0000313" key="5">
    <source>
        <dbReference type="EMBL" id="RHC09225.1"/>
    </source>
</evidence>
<dbReference type="InterPro" id="IPR039532">
    <property type="entry name" value="TetR_C_Firmicutes"/>
</dbReference>
<dbReference type="Gene3D" id="1.10.357.10">
    <property type="entry name" value="Tetracycline Repressor, domain 2"/>
    <property type="match status" value="1"/>
</dbReference>
<dbReference type="PANTHER" id="PTHR43479:SF7">
    <property type="entry name" value="TETR-FAMILY TRANSCRIPTIONAL REGULATOR"/>
    <property type="match status" value="1"/>
</dbReference>
<dbReference type="RefSeq" id="WP_005427596.1">
    <property type="nucleotide sequence ID" value="NZ_CAXSOH010000009.1"/>
</dbReference>
<evidence type="ECO:0000313" key="4">
    <source>
        <dbReference type="EMBL" id="RGN88656.1"/>
    </source>
</evidence>
<dbReference type="InterPro" id="IPR050624">
    <property type="entry name" value="HTH-type_Tx_Regulator"/>
</dbReference>
<protein>
    <submittedName>
        <fullName evidence="4">TetR family transcriptional regulator</fullName>
    </submittedName>
</protein>
<dbReference type="InterPro" id="IPR009057">
    <property type="entry name" value="Homeodomain-like_sf"/>
</dbReference>
<evidence type="ECO:0000313" key="8">
    <source>
        <dbReference type="Proteomes" id="UP000265808"/>
    </source>
</evidence>
<keyword evidence="1 2" id="KW-0238">DNA-binding</keyword>
<evidence type="ECO:0000313" key="7">
    <source>
        <dbReference type="Proteomes" id="UP000261105"/>
    </source>
</evidence>
<evidence type="ECO:0000256" key="1">
    <source>
        <dbReference type="ARBA" id="ARBA00023125"/>
    </source>
</evidence>
<dbReference type="InterPro" id="IPR001647">
    <property type="entry name" value="HTH_TetR"/>
</dbReference>
<sequence>MSNITKHALAESLKKLLLKKPLNKITINDLTTDCGISRMAFYYHFKDIYDLVEWACLEESRKALQGKKTYDTWQKGLLQIFEAVYENKPFIINAYNAISREQIENFLFQLTHDLIMSVVEEQARSTSLTQEQKSFIADFYKYSFVGIMLDWIRQGMKSDYTDIWKNMCITIHGNITNSIQNFTKHAK</sequence>
<accession>A0A396A117</accession>
<evidence type="ECO:0000259" key="3">
    <source>
        <dbReference type="PROSITE" id="PS50977"/>
    </source>
</evidence>
<feature type="DNA-binding region" description="H-T-H motif" evidence="2">
    <location>
        <begin position="26"/>
        <end position="45"/>
    </location>
</feature>
<dbReference type="EMBL" id="QSUZ01000005">
    <property type="protein sequence ID" value="RGN88656.1"/>
    <property type="molecule type" value="Genomic_DNA"/>
</dbReference>
<proteinExistence type="predicted"/>
<feature type="domain" description="HTH tetR-type" evidence="3">
    <location>
        <begin position="3"/>
        <end position="63"/>
    </location>
</feature>
<evidence type="ECO:0000256" key="2">
    <source>
        <dbReference type="PROSITE-ProRule" id="PRU00335"/>
    </source>
</evidence>